<dbReference type="InterPro" id="IPR043129">
    <property type="entry name" value="ATPase_NBD"/>
</dbReference>
<dbReference type="Proteomes" id="UP000507470">
    <property type="component" value="Unassembled WGS sequence"/>
</dbReference>
<evidence type="ECO:0000256" key="1">
    <source>
        <dbReference type="SAM" id="MobiDB-lite"/>
    </source>
</evidence>
<name>A0A6J8BHS9_MYTCO</name>
<proteinExistence type="predicted"/>
<accession>A0A6J8BHS9</accession>
<protein>
    <recommendedName>
        <fullName evidence="2">Death domain-containing protein</fullName>
    </recommendedName>
</protein>
<evidence type="ECO:0000313" key="3">
    <source>
        <dbReference type="EMBL" id="CAC5383011.1"/>
    </source>
</evidence>
<dbReference type="SUPFAM" id="SSF53067">
    <property type="entry name" value="Actin-like ATPase domain"/>
    <property type="match status" value="1"/>
</dbReference>
<dbReference type="Gene3D" id="1.10.533.10">
    <property type="entry name" value="Death Domain, Fas"/>
    <property type="match status" value="1"/>
</dbReference>
<dbReference type="PANTHER" id="PTHR14187:SF5">
    <property type="entry name" value="HEAT SHOCK 70 KDA PROTEIN 12A"/>
    <property type="match status" value="1"/>
</dbReference>
<gene>
    <name evidence="3" type="ORF">MCOR_18797</name>
</gene>
<dbReference type="InterPro" id="IPR027417">
    <property type="entry name" value="P-loop_NTPase"/>
</dbReference>
<dbReference type="OrthoDB" id="6078784at2759"/>
<keyword evidence="4" id="KW-1185">Reference proteome</keyword>
<dbReference type="PROSITE" id="PS50017">
    <property type="entry name" value="DEATH_DOMAIN"/>
    <property type="match status" value="1"/>
</dbReference>
<dbReference type="Gene3D" id="3.30.420.40">
    <property type="match status" value="1"/>
</dbReference>
<sequence length="1249" mass="143478">MRYTSVLFRPNKTFHSFGFEAEEFYYSNPEDVDLKDWYFFKRFKPMLNEQVTLTKSTVITDNGVFGNRMKAINVVAAVLNGLKEHLFCELRKDLHLCVAVNAIHWILTVPAIWTKGGRQFLIDAAEQSGISQDQLTIILEPEAAFWFCNDMPVEGEYGSIDLQTEYIALHQGGKTTMITIHDGIGTNALKGIYETYGGDVVSKEFVRFLNKIFGGSVIQQLRKNNAGDFFKFMNSARREICRQGKNFETVVVITLPIKLKQAIESFTGIGEYEESFELPLLIHAVKERFPHLKVIVPEMAEFSVLRGAISYGFQTQTRARVFSPPDIDQVESEPLLSRLPQMNTKDFKALIANGSYASFENRVYLAGACNVGKSCLASILIGEKIPRKWYSTNGLTIYFGRNGIHLKNREMIPLKKSSKTTSIVQRLILGNPGIFTEEQQYFDNIPIFRHRNVDDDEIELEHFDFEAANTNLSENPCQEMGEVENQDQHVSKEQMKTKATKKRMPFSTPIRKQQTSASIHKDILQQLREGKYKVEIAPSDLVDFGGQRTYDMTHQLFIQHQGTFVLMFDGRYGLHQPLTEYLPQNMTAEDILVHWVNSILLYCKDDDDIMPMILFAATHRDLMKTDVLTAKRKFTQELNQLFCSHVKRKHIMYDKIFFVNATDPKDLEIQGLKDTLVDIAFKQSTWGQRMPLAWVPLALQMSEMRTKNISLIPKGILQELNRLNEEFTLSEHNLEEFLKIQHSLGKVLYFDTPGIGNFIVIQPTFMVNILRSFITDKLFWPNQKKIRHILENISSTGKVRKEELFQIWSQPQFEEFVPTTQHKEYITQVLIHLDILVEPQHNSEGKTDSATYFVPCVVLSNLPPDLYSTDEQTTICLAYHLKESLIPSALTFKLIAALVTIWPLREINGRHCLYFQSAILKIDDSNQLLVLIKGQRVVVYLSNNVSRHLISPDVAASIQEYLTSTLQRVLYFYHECFGNRLINVDVASLFETEVGMLCGNDTCLIPLDDARDKQTWLCKYGRTHESKYCLYWVFDKEKKTCNPECKGLDADALSLHPSDKHLVRLAEQIGISVFDQFIVYLGLTREEWENIEYQYTQNGKLGVQLMALYECEKKKQKKFQTISLQDLLDALNGITRSHSLCQIVREETSLIGIADTALQEIPTDDVLNRLPRQLGNCVIQLGIELGLSFNSIEETMYNYSKDMYSQLYDILKKWKQSSKEKPSVYTLMKALQRTDSGGLTFLREQYANS</sequence>
<dbReference type="InterPro" id="IPR000488">
    <property type="entry name" value="Death_dom"/>
</dbReference>
<dbReference type="InterPro" id="IPR011029">
    <property type="entry name" value="DEATH-like_dom_sf"/>
</dbReference>
<feature type="compositionally biased region" description="Basic and acidic residues" evidence="1">
    <location>
        <begin position="486"/>
        <end position="496"/>
    </location>
</feature>
<dbReference type="SUPFAM" id="SSF52540">
    <property type="entry name" value="P-loop containing nucleoside triphosphate hydrolases"/>
    <property type="match status" value="1"/>
</dbReference>
<feature type="region of interest" description="Disordered" evidence="1">
    <location>
        <begin position="484"/>
        <end position="511"/>
    </location>
</feature>
<dbReference type="GO" id="GO:0007165">
    <property type="term" value="P:signal transduction"/>
    <property type="evidence" value="ECO:0007669"/>
    <property type="project" value="InterPro"/>
</dbReference>
<dbReference type="Pfam" id="PF00531">
    <property type="entry name" value="Death"/>
    <property type="match status" value="1"/>
</dbReference>
<organism evidence="3 4">
    <name type="scientific">Mytilus coruscus</name>
    <name type="common">Sea mussel</name>
    <dbReference type="NCBI Taxonomy" id="42192"/>
    <lineage>
        <taxon>Eukaryota</taxon>
        <taxon>Metazoa</taxon>
        <taxon>Spiralia</taxon>
        <taxon>Lophotrochozoa</taxon>
        <taxon>Mollusca</taxon>
        <taxon>Bivalvia</taxon>
        <taxon>Autobranchia</taxon>
        <taxon>Pteriomorphia</taxon>
        <taxon>Mytilida</taxon>
        <taxon>Mytiloidea</taxon>
        <taxon>Mytilidae</taxon>
        <taxon>Mytilinae</taxon>
        <taxon>Mytilus</taxon>
    </lineage>
</organism>
<dbReference type="EMBL" id="CACVKT020003318">
    <property type="protein sequence ID" value="CAC5383011.1"/>
    <property type="molecule type" value="Genomic_DNA"/>
</dbReference>
<evidence type="ECO:0000259" key="2">
    <source>
        <dbReference type="PROSITE" id="PS50017"/>
    </source>
</evidence>
<dbReference type="PANTHER" id="PTHR14187">
    <property type="entry name" value="ALPHA KINASE/ELONGATION FACTOR 2 KINASE"/>
    <property type="match status" value="1"/>
</dbReference>
<evidence type="ECO:0000313" key="4">
    <source>
        <dbReference type="Proteomes" id="UP000507470"/>
    </source>
</evidence>
<dbReference type="AlphaFoldDB" id="A0A6J8BHS9"/>
<reference evidence="3 4" key="1">
    <citation type="submission" date="2020-06" db="EMBL/GenBank/DDBJ databases">
        <authorList>
            <person name="Li R."/>
            <person name="Bekaert M."/>
        </authorList>
    </citation>
    <scope>NUCLEOTIDE SEQUENCE [LARGE SCALE GENOMIC DNA]</scope>
    <source>
        <strain evidence="4">wild</strain>
    </source>
</reference>
<dbReference type="SUPFAM" id="SSF47986">
    <property type="entry name" value="DEATH domain"/>
    <property type="match status" value="1"/>
</dbReference>
<dbReference type="Gene3D" id="3.40.50.300">
    <property type="entry name" value="P-loop containing nucleotide triphosphate hydrolases"/>
    <property type="match status" value="1"/>
</dbReference>
<feature type="domain" description="Death" evidence="2">
    <location>
        <begin position="1180"/>
        <end position="1235"/>
    </location>
</feature>